<name>A0A8T2S3Y8_CERRI</name>
<evidence type="ECO:0000313" key="5">
    <source>
        <dbReference type="Proteomes" id="UP000825935"/>
    </source>
</evidence>
<evidence type="ECO:0000256" key="2">
    <source>
        <dbReference type="ARBA" id="ARBA00022679"/>
    </source>
</evidence>
<protein>
    <recommendedName>
        <fullName evidence="3">Glycosyl transferase CAP10 domain-containing protein</fullName>
    </recommendedName>
</protein>
<evidence type="ECO:0000313" key="4">
    <source>
        <dbReference type="EMBL" id="KAH7306832.1"/>
    </source>
</evidence>
<dbReference type="OrthoDB" id="202415at2759"/>
<proteinExistence type="inferred from homology"/>
<dbReference type="GO" id="GO:0016740">
    <property type="term" value="F:transferase activity"/>
    <property type="evidence" value="ECO:0007669"/>
    <property type="project" value="UniProtKB-KW"/>
</dbReference>
<gene>
    <name evidence="4" type="ORF">KP509_22G033100</name>
</gene>
<comment type="caution">
    <text evidence="4">The sequence shown here is derived from an EMBL/GenBank/DDBJ whole genome shotgun (WGS) entry which is preliminary data.</text>
</comment>
<dbReference type="InterPro" id="IPR006598">
    <property type="entry name" value="CAP10"/>
</dbReference>
<dbReference type="PANTHER" id="PTHR12203:SF35">
    <property type="entry name" value="PROTEIN O-GLUCOSYLTRANSFERASE 1"/>
    <property type="match status" value="1"/>
</dbReference>
<dbReference type="SMART" id="SM00672">
    <property type="entry name" value="CAP10"/>
    <property type="match status" value="1"/>
</dbReference>
<dbReference type="OMA" id="DERMWLM"/>
<dbReference type="InterPro" id="IPR051091">
    <property type="entry name" value="O-Glucosyltr/Glycosyltrsf_90"/>
</dbReference>
<organism evidence="4 5">
    <name type="scientific">Ceratopteris richardii</name>
    <name type="common">Triangle waterfern</name>
    <dbReference type="NCBI Taxonomy" id="49495"/>
    <lineage>
        <taxon>Eukaryota</taxon>
        <taxon>Viridiplantae</taxon>
        <taxon>Streptophyta</taxon>
        <taxon>Embryophyta</taxon>
        <taxon>Tracheophyta</taxon>
        <taxon>Polypodiopsida</taxon>
        <taxon>Polypodiidae</taxon>
        <taxon>Polypodiales</taxon>
        <taxon>Pteridineae</taxon>
        <taxon>Pteridaceae</taxon>
        <taxon>Parkerioideae</taxon>
        <taxon>Ceratopteris</taxon>
    </lineage>
</organism>
<feature type="domain" description="Glycosyl transferase CAP10" evidence="3">
    <location>
        <begin position="196"/>
        <end position="439"/>
    </location>
</feature>
<dbReference type="AlphaFoldDB" id="A0A8T2S3Y8"/>
<dbReference type="Pfam" id="PF05686">
    <property type="entry name" value="Glyco_transf_90"/>
    <property type="match status" value="1"/>
</dbReference>
<reference evidence="4" key="1">
    <citation type="submission" date="2021-08" db="EMBL/GenBank/DDBJ databases">
        <title>WGS assembly of Ceratopteris richardii.</title>
        <authorList>
            <person name="Marchant D.B."/>
            <person name="Chen G."/>
            <person name="Jenkins J."/>
            <person name="Shu S."/>
            <person name="Leebens-Mack J."/>
            <person name="Grimwood J."/>
            <person name="Schmutz J."/>
            <person name="Soltis P."/>
            <person name="Soltis D."/>
            <person name="Chen Z.-H."/>
        </authorList>
    </citation>
    <scope>NUCLEOTIDE SEQUENCE</scope>
    <source>
        <strain evidence="4">Whitten #5841</strain>
        <tissue evidence="4">Leaf</tissue>
    </source>
</reference>
<sequence>MAQTIRSQSKFVCCAALVCVVITAFIMTKQQHALRIRHIAWYSTSEYPTWPHSESLWRVLAAQHPRTPNRCWFATCQDYLHRSSRFRKPPWLRFASYSSATDELFTVRTSMTFNESFSPRCPEYFHFIHQHLDPWKKTKISRSLLDAVRIGSYGASFTLIIKSGRLFVDPIGNCYQTRALFSIWGVLQLLRFYPGMVPDLELVFGCGDRPEISKNAYQDSPPPPIFRYCTTSEHFDIPFPDWSFWGWPEVNIQPWHSEQQRIQKASRETPWKRRIPKAFWKGNLFMGNGTRMKLKECSEDVAEISGQDWNKEVRSGFRHSKLSEQCKHRYKIYVEGIGWSVSLKYILACASPVLLVQPQYYEFLARGLLAGKHFWDIPATDDMCRKISSAVEWGNQHPNEAMEIGRQGARFVEEEVSMPHVYDYMLHLLWKYAELLDFEPVIGDHLLELCPEAFLCTAPSKEEPFFRASMVHEPSTTLPCSFMDAVSDQTQWHSQ</sequence>
<accession>A0A8T2S3Y8</accession>
<dbReference type="PANTHER" id="PTHR12203">
    <property type="entry name" value="KDEL LYS-ASP-GLU-LEU CONTAINING - RELATED"/>
    <property type="match status" value="1"/>
</dbReference>
<keyword evidence="2" id="KW-0808">Transferase</keyword>
<dbReference type="EMBL" id="CM035427">
    <property type="protein sequence ID" value="KAH7306832.1"/>
    <property type="molecule type" value="Genomic_DNA"/>
</dbReference>
<evidence type="ECO:0000256" key="1">
    <source>
        <dbReference type="ARBA" id="ARBA00010118"/>
    </source>
</evidence>
<dbReference type="Proteomes" id="UP000825935">
    <property type="component" value="Chromosome 22"/>
</dbReference>
<keyword evidence="5" id="KW-1185">Reference proteome</keyword>
<evidence type="ECO:0000259" key="3">
    <source>
        <dbReference type="SMART" id="SM00672"/>
    </source>
</evidence>
<comment type="similarity">
    <text evidence="1">Belongs to the glycosyltransferase 90 family.</text>
</comment>